<dbReference type="Gene3D" id="3.40.720.10">
    <property type="entry name" value="Alkaline Phosphatase, subunit A"/>
    <property type="match status" value="1"/>
</dbReference>
<dbReference type="EMBL" id="BLXT01002522">
    <property type="protein sequence ID" value="GFN95654.1"/>
    <property type="molecule type" value="Genomic_DNA"/>
</dbReference>
<dbReference type="Gene3D" id="3.30.1120.10">
    <property type="match status" value="1"/>
</dbReference>
<evidence type="ECO:0000256" key="6">
    <source>
        <dbReference type="ARBA" id="ARBA00023180"/>
    </source>
</evidence>
<keyword evidence="5" id="KW-0106">Calcium</keyword>
<name>A0AAV3ZKI7_9GAST</name>
<feature type="region of interest" description="Disordered" evidence="7">
    <location>
        <begin position="428"/>
        <end position="449"/>
    </location>
</feature>
<dbReference type="GO" id="GO:0008484">
    <property type="term" value="F:sulfuric ester hydrolase activity"/>
    <property type="evidence" value="ECO:0007669"/>
    <property type="project" value="InterPro"/>
</dbReference>
<comment type="caution">
    <text evidence="10">The sequence shown here is derived from an EMBL/GenBank/DDBJ whole genome shotgun (WGS) entry which is preliminary data.</text>
</comment>
<dbReference type="PANTHER" id="PTHR10342:SF274">
    <property type="entry name" value="ARYLSULFATASE B"/>
    <property type="match status" value="1"/>
</dbReference>
<feature type="chain" id="PRO_5043337994" evidence="8">
    <location>
        <begin position="25"/>
        <end position="516"/>
    </location>
</feature>
<evidence type="ECO:0000313" key="10">
    <source>
        <dbReference type="EMBL" id="GFN95654.1"/>
    </source>
</evidence>
<dbReference type="InterPro" id="IPR000917">
    <property type="entry name" value="Sulfatase_N"/>
</dbReference>
<evidence type="ECO:0000313" key="11">
    <source>
        <dbReference type="Proteomes" id="UP000735302"/>
    </source>
</evidence>
<organism evidence="10 11">
    <name type="scientific">Plakobranchus ocellatus</name>
    <dbReference type="NCBI Taxonomy" id="259542"/>
    <lineage>
        <taxon>Eukaryota</taxon>
        <taxon>Metazoa</taxon>
        <taxon>Spiralia</taxon>
        <taxon>Lophotrochozoa</taxon>
        <taxon>Mollusca</taxon>
        <taxon>Gastropoda</taxon>
        <taxon>Heterobranchia</taxon>
        <taxon>Euthyneura</taxon>
        <taxon>Panpulmonata</taxon>
        <taxon>Sacoglossa</taxon>
        <taxon>Placobranchoidea</taxon>
        <taxon>Plakobranchidae</taxon>
        <taxon>Plakobranchus</taxon>
    </lineage>
</organism>
<keyword evidence="8" id="KW-0732">Signal</keyword>
<sequence>MGNYFLPQVLLLVLGLVAQSHVSADKADSEASSANYRTQRKPNIVFILADDLGFHDVGYHGSRIRTPTLDKLSENGVRLENYYVQPICSPTRSQLMTGRYQIHNGIQHSLFWDDQPTGLPTDSPTLADKLREAGYSTHLVGKWHLGFYKQEYMPNNRGFDTSYGFLGGHESHYNHTRAYKSKGSFLDLRCDGEPVLDQNGRHSTYMYTQRAVDVISAHDKSKPLFLYMAYQAPHNPLEVPEAYEAQYQDIKDKNRRKYAGLVTMLDEGVANLTRALKTMNLWNDTILIFSTDNGGQVRYGGNNYPLRGWKFSLWEGGVRGVGFVTGGDNIRLGRGTVNKQLMHVSDWFPTLVGVAGGSLNGTKPLDGYDQWRTLSVAAPTPRKWLLHNIDPLFKKKGKEKQKYAGIFDTRVRAAIRVGEYKLLTGNPGNGTWIPPPESNTLQTEQKTENSKKNTWLFNIKNDPEERNDLSEKKPEVVKSILRILAKINATAVPPFFPKSDPLANPELHGGIWGPWE</sequence>
<keyword evidence="6" id="KW-0325">Glycoprotein</keyword>
<keyword evidence="11" id="KW-1185">Reference proteome</keyword>
<evidence type="ECO:0000256" key="3">
    <source>
        <dbReference type="ARBA" id="ARBA00022723"/>
    </source>
</evidence>
<dbReference type="InterPro" id="IPR024607">
    <property type="entry name" value="Sulfatase_CS"/>
</dbReference>
<dbReference type="InterPro" id="IPR047115">
    <property type="entry name" value="ARSB"/>
</dbReference>
<dbReference type="GO" id="GO:0046872">
    <property type="term" value="F:metal ion binding"/>
    <property type="evidence" value="ECO:0007669"/>
    <property type="project" value="UniProtKB-KW"/>
</dbReference>
<dbReference type="PROSITE" id="PS00523">
    <property type="entry name" value="SULFATASE_1"/>
    <property type="match status" value="1"/>
</dbReference>
<dbReference type="PANTHER" id="PTHR10342">
    <property type="entry name" value="ARYLSULFATASE"/>
    <property type="match status" value="1"/>
</dbReference>
<evidence type="ECO:0000256" key="7">
    <source>
        <dbReference type="SAM" id="MobiDB-lite"/>
    </source>
</evidence>
<comment type="similarity">
    <text evidence="2">Belongs to the sulfatase family.</text>
</comment>
<evidence type="ECO:0000256" key="2">
    <source>
        <dbReference type="ARBA" id="ARBA00008779"/>
    </source>
</evidence>
<proteinExistence type="inferred from homology"/>
<evidence type="ECO:0000256" key="1">
    <source>
        <dbReference type="ARBA" id="ARBA00001913"/>
    </source>
</evidence>
<protein>
    <submittedName>
        <fullName evidence="10">Arylsulfatase b-like</fullName>
    </submittedName>
</protein>
<accession>A0AAV3ZKI7</accession>
<dbReference type="Proteomes" id="UP000735302">
    <property type="component" value="Unassembled WGS sequence"/>
</dbReference>
<gene>
    <name evidence="10" type="ORF">PoB_002216000</name>
</gene>
<feature type="signal peptide" evidence="8">
    <location>
        <begin position="1"/>
        <end position="24"/>
    </location>
</feature>
<evidence type="ECO:0000256" key="4">
    <source>
        <dbReference type="ARBA" id="ARBA00022801"/>
    </source>
</evidence>
<comment type="cofactor">
    <cofactor evidence="1">
        <name>Ca(2+)</name>
        <dbReference type="ChEBI" id="CHEBI:29108"/>
    </cofactor>
</comment>
<keyword evidence="4" id="KW-0378">Hydrolase</keyword>
<evidence type="ECO:0000256" key="5">
    <source>
        <dbReference type="ARBA" id="ARBA00022837"/>
    </source>
</evidence>
<dbReference type="SUPFAM" id="SSF53649">
    <property type="entry name" value="Alkaline phosphatase-like"/>
    <property type="match status" value="1"/>
</dbReference>
<evidence type="ECO:0000256" key="8">
    <source>
        <dbReference type="SAM" id="SignalP"/>
    </source>
</evidence>
<dbReference type="PROSITE" id="PS00149">
    <property type="entry name" value="SULFATASE_2"/>
    <property type="match status" value="1"/>
</dbReference>
<evidence type="ECO:0000259" key="9">
    <source>
        <dbReference type="Pfam" id="PF00884"/>
    </source>
</evidence>
<dbReference type="AlphaFoldDB" id="A0AAV3ZKI7"/>
<dbReference type="Pfam" id="PF00884">
    <property type="entry name" value="Sulfatase"/>
    <property type="match status" value="1"/>
</dbReference>
<reference evidence="10 11" key="1">
    <citation type="journal article" date="2021" name="Elife">
        <title>Chloroplast acquisition without the gene transfer in kleptoplastic sea slugs, Plakobranchus ocellatus.</title>
        <authorList>
            <person name="Maeda T."/>
            <person name="Takahashi S."/>
            <person name="Yoshida T."/>
            <person name="Shimamura S."/>
            <person name="Takaki Y."/>
            <person name="Nagai Y."/>
            <person name="Toyoda A."/>
            <person name="Suzuki Y."/>
            <person name="Arimoto A."/>
            <person name="Ishii H."/>
            <person name="Satoh N."/>
            <person name="Nishiyama T."/>
            <person name="Hasebe M."/>
            <person name="Maruyama T."/>
            <person name="Minagawa J."/>
            <person name="Obokata J."/>
            <person name="Shigenobu S."/>
        </authorList>
    </citation>
    <scope>NUCLEOTIDE SEQUENCE [LARGE SCALE GENOMIC DNA]</scope>
</reference>
<dbReference type="InterPro" id="IPR017850">
    <property type="entry name" value="Alkaline_phosphatase_core_sf"/>
</dbReference>
<keyword evidence="3" id="KW-0479">Metal-binding</keyword>
<feature type="domain" description="Sulfatase N-terminal" evidence="9">
    <location>
        <begin position="42"/>
        <end position="356"/>
    </location>
</feature>
<dbReference type="CDD" id="cd16029">
    <property type="entry name" value="4-S"/>
    <property type="match status" value="1"/>
</dbReference>